<dbReference type="EMBL" id="JASCXX010000029">
    <property type="protein sequence ID" value="MDI6451129.1"/>
    <property type="molecule type" value="Genomic_DNA"/>
</dbReference>
<dbReference type="AlphaFoldDB" id="A0AAW6U5E2"/>
<proteinExistence type="predicted"/>
<dbReference type="Proteomes" id="UP001431776">
    <property type="component" value="Unassembled WGS sequence"/>
</dbReference>
<sequence length="70" mass="7123">MPDDIQWMANCVAKAWKGNALVTQAAIERIGKALAGELSEGSLSSGKLKGLAAALIADMVPAAPGTEADK</sequence>
<evidence type="ECO:0000313" key="2">
    <source>
        <dbReference type="Proteomes" id="UP001431776"/>
    </source>
</evidence>
<protein>
    <submittedName>
        <fullName evidence="1">Uncharacterized protein</fullName>
    </submittedName>
</protein>
<evidence type="ECO:0000313" key="1">
    <source>
        <dbReference type="EMBL" id="MDI6451129.1"/>
    </source>
</evidence>
<accession>A0AAW6U5E2</accession>
<organism evidence="1 2">
    <name type="scientific">Anaerobaca lacustris</name>
    <dbReference type="NCBI Taxonomy" id="3044600"/>
    <lineage>
        <taxon>Bacteria</taxon>
        <taxon>Pseudomonadati</taxon>
        <taxon>Planctomycetota</taxon>
        <taxon>Phycisphaerae</taxon>
        <taxon>Sedimentisphaerales</taxon>
        <taxon>Anaerobacaceae</taxon>
        <taxon>Anaerobaca</taxon>
    </lineage>
</organism>
<comment type="caution">
    <text evidence="1">The sequence shown here is derived from an EMBL/GenBank/DDBJ whole genome shotgun (WGS) entry which is preliminary data.</text>
</comment>
<name>A0AAW6U5E2_9BACT</name>
<keyword evidence="2" id="KW-1185">Reference proteome</keyword>
<dbReference type="RefSeq" id="WP_349246538.1">
    <property type="nucleotide sequence ID" value="NZ_JASCXX010000029.1"/>
</dbReference>
<gene>
    <name evidence="1" type="ORF">QJ522_18855</name>
</gene>
<reference evidence="1" key="1">
    <citation type="submission" date="2023-05" db="EMBL/GenBank/DDBJ databases">
        <title>Anaerotaeda fermentans gen. nov., sp. nov., a novel anaerobic planctomycete of the new family within the order Sedimentisphaerales isolated from Taman Peninsula, Russia.</title>
        <authorList>
            <person name="Khomyakova M.A."/>
            <person name="Merkel A.Y."/>
            <person name="Slobodkin A.I."/>
        </authorList>
    </citation>
    <scope>NUCLEOTIDE SEQUENCE</scope>
    <source>
        <strain evidence="1">M17dextr</strain>
    </source>
</reference>